<dbReference type="Proteomes" id="UP001149074">
    <property type="component" value="Unassembled WGS sequence"/>
</dbReference>
<evidence type="ECO:0000256" key="1">
    <source>
        <dbReference type="SAM" id="MobiDB-lite"/>
    </source>
</evidence>
<evidence type="ECO:0000313" key="3">
    <source>
        <dbReference type="EMBL" id="KAJ5082516.1"/>
    </source>
</evidence>
<feature type="chain" id="PRO_5040984757" evidence="2">
    <location>
        <begin position="21"/>
        <end position="141"/>
    </location>
</feature>
<name>A0A9W9JV47_9EURO</name>
<keyword evidence="2" id="KW-0732">Signal</keyword>
<dbReference type="EMBL" id="JAPQKI010000011">
    <property type="protein sequence ID" value="KAJ5082516.1"/>
    <property type="molecule type" value="Genomic_DNA"/>
</dbReference>
<dbReference type="RefSeq" id="XP_056469038.1">
    <property type="nucleotide sequence ID" value="XM_056624050.1"/>
</dbReference>
<comment type="caution">
    <text evidence="3">The sequence shown here is derived from an EMBL/GenBank/DDBJ whole genome shotgun (WGS) entry which is preliminary data.</text>
</comment>
<dbReference type="GeneID" id="81363029"/>
<gene>
    <name evidence="3" type="ORF">N7532_011559</name>
</gene>
<proteinExistence type="predicted"/>
<accession>A0A9W9JV47</accession>
<reference evidence="3" key="2">
    <citation type="journal article" date="2023" name="IMA Fungus">
        <title>Comparative genomic study of the Penicillium genus elucidates a diverse pangenome and 15 lateral gene transfer events.</title>
        <authorList>
            <person name="Petersen C."/>
            <person name="Sorensen T."/>
            <person name="Nielsen M.R."/>
            <person name="Sondergaard T.E."/>
            <person name="Sorensen J.L."/>
            <person name="Fitzpatrick D.A."/>
            <person name="Frisvad J.C."/>
            <person name="Nielsen K.L."/>
        </authorList>
    </citation>
    <scope>NUCLEOTIDE SEQUENCE</scope>
    <source>
        <strain evidence="3">IBT 30761</strain>
    </source>
</reference>
<dbReference type="OrthoDB" id="4477950at2759"/>
<feature type="signal peptide" evidence="2">
    <location>
        <begin position="1"/>
        <end position="20"/>
    </location>
</feature>
<organism evidence="3 4">
    <name type="scientific">Penicillium argentinense</name>
    <dbReference type="NCBI Taxonomy" id="1131581"/>
    <lineage>
        <taxon>Eukaryota</taxon>
        <taxon>Fungi</taxon>
        <taxon>Dikarya</taxon>
        <taxon>Ascomycota</taxon>
        <taxon>Pezizomycotina</taxon>
        <taxon>Eurotiomycetes</taxon>
        <taxon>Eurotiomycetidae</taxon>
        <taxon>Eurotiales</taxon>
        <taxon>Aspergillaceae</taxon>
        <taxon>Penicillium</taxon>
    </lineage>
</organism>
<feature type="compositionally biased region" description="Low complexity" evidence="1">
    <location>
        <begin position="38"/>
        <end position="50"/>
    </location>
</feature>
<evidence type="ECO:0000256" key="2">
    <source>
        <dbReference type="SAM" id="SignalP"/>
    </source>
</evidence>
<protein>
    <submittedName>
        <fullName evidence="3">Uncharacterized protein</fullName>
    </submittedName>
</protein>
<dbReference type="AlphaFoldDB" id="A0A9W9JV47"/>
<evidence type="ECO:0000313" key="4">
    <source>
        <dbReference type="Proteomes" id="UP001149074"/>
    </source>
</evidence>
<sequence length="141" mass="15184">MQITNLLGLCLLAMTASAAAMPRFAGPYHGERISVHVPTNATTPHNATTTGIRGKAPLSTGLSKAKNGTGRNQPAHASHSPQKADIPLNSNIPNHIKHINHCHELCSLESQTCTIAMPDEDEYCSKTYKQCIAKCHPSDFE</sequence>
<reference evidence="3" key="1">
    <citation type="submission" date="2022-11" db="EMBL/GenBank/DDBJ databases">
        <authorList>
            <person name="Petersen C."/>
        </authorList>
    </citation>
    <scope>NUCLEOTIDE SEQUENCE</scope>
    <source>
        <strain evidence="3">IBT 30761</strain>
    </source>
</reference>
<keyword evidence="4" id="KW-1185">Reference proteome</keyword>
<feature type="region of interest" description="Disordered" evidence="1">
    <location>
        <begin position="38"/>
        <end position="86"/>
    </location>
</feature>